<organism evidence="1 2">
    <name type="scientific">Paenibacillus foliorum</name>
    <dbReference type="NCBI Taxonomy" id="2654974"/>
    <lineage>
        <taxon>Bacteria</taxon>
        <taxon>Bacillati</taxon>
        <taxon>Bacillota</taxon>
        <taxon>Bacilli</taxon>
        <taxon>Bacillales</taxon>
        <taxon>Paenibacillaceae</taxon>
        <taxon>Paenibacillus</taxon>
    </lineage>
</organism>
<dbReference type="EMBL" id="WHOD01000017">
    <property type="protein sequence ID" value="NOU92630.1"/>
    <property type="molecule type" value="Genomic_DNA"/>
</dbReference>
<evidence type="ECO:0000313" key="1">
    <source>
        <dbReference type="EMBL" id="NOU92630.1"/>
    </source>
</evidence>
<name>A0A972GMA6_9BACL</name>
<protein>
    <submittedName>
        <fullName evidence="1">Uncharacterized protein</fullName>
    </submittedName>
</protein>
<gene>
    <name evidence="1" type="ORF">GC093_05220</name>
</gene>
<keyword evidence="2" id="KW-1185">Reference proteome</keyword>
<dbReference type="AlphaFoldDB" id="A0A972GMA6"/>
<accession>A0A972GMA6</accession>
<evidence type="ECO:0000313" key="2">
    <source>
        <dbReference type="Proteomes" id="UP000641588"/>
    </source>
</evidence>
<comment type="caution">
    <text evidence="1">The sequence shown here is derived from an EMBL/GenBank/DDBJ whole genome shotgun (WGS) entry which is preliminary data.</text>
</comment>
<proteinExistence type="predicted"/>
<sequence length="616" mass="64355">MGLSSFSKFYNYCSSYYGLRILSVFCLVWLAFPETAALAAASAPPSPGMIRVENRLTGTQDVVTVTGLSVGDIVKVYADAGASSPLGSAAVSNGSTGASVTVGQLGVTAGHIYVTVTQPPYSESRRIVKLYAAEPLSVAPSASSIRVINASGTSDQVIVRGLHVGDIVKVYRDAQRTQLLGSVTSAAGTTDETTVLVGQLGANEGVIFVTVTMPSQGESRVVEKGYSGELLTAKPALGDIRVINEYGGAGDRVEVIRINAGDVVKVYASDRAATPIAQATVASGADRVNVFLPQLGAGEGAVYISVTRAPLQESPRVSKRYHQEPITAAPAPGMIVVTNEKENTDDRVEVYGLSAGDIVKVYPDATTTTVLGTSAAVSNSVRAVVAIPQLGRQGGTVYLTVTSTSKGESPRVVKTFAAEDASKALDRSDIKIQNAVGPNDVVTINGLQSGDVVKLYSEEASRVPISSATVTAGESSVVLQTTLPLTGYGVLYITVTHSYEEESVRISKIYPAEPVTIPVSPNQIRVINNMLGSAGDEVSVLGLKEGDRVRLYADAAATLPIQMDDTGIAEGTVGYGESSVTINRLKLEPKGGAIYVSLTSSGKRESSRTMKLYEAE</sequence>
<dbReference type="Proteomes" id="UP000641588">
    <property type="component" value="Unassembled WGS sequence"/>
</dbReference>
<reference evidence="1" key="1">
    <citation type="submission" date="2019-10" db="EMBL/GenBank/DDBJ databases">
        <title>Description of Paenibacillus glebae sp. nov.</title>
        <authorList>
            <person name="Carlier A."/>
            <person name="Qi S."/>
        </authorList>
    </citation>
    <scope>NUCLEOTIDE SEQUENCE</scope>
    <source>
        <strain evidence="1">LMG 31456</strain>
    </source>
</reference>